<dbReference type="SUPFAM" id="SSF55781">
    <property type="entry name" value="GAF domain-like"/>
    <property type="match status" value="2"/>
</dbReference>
<dbReference type="InterPro" id="IPR050482">
    <property type="entry name" value="Sensor_HK_TwoCompSys"/>
</dbReference>
<name>A0A1V9A9Z9_SACPI</name>
<dbReference type="Pfam" id="PF07730">
    <property type="entry name" value="HisKA_3"/>
    <property type="match status" value="1"/>
</dbReference>
<evidence type="ECO:0000259" key="4">
    <source>
        <dbReference type="SMART" id="SM00065"/>
    </source>
</evidence>
<dbReference type="SMART" id="SM00065">
    <property type="entry name" value="GAF"/>
    <property type="match status" value="2"/>
</dbReference>
<dbReference type="RefSeq" id="WP_081190842.1">
    <property type="nucleotide sequence ID" value="NZ_MWIH01000003.1"/>
</dbReference>
<evidence type="ECO:0000256" key="3">
    <source>
        <dbReference type="ARBA" id="ARBA00023012"/>
    </source>
</evidence>
<keyword evidence="1" id="KW-0808">Transferase</keyword>
<dbReference type="AlphaFoldDB" id="A0A1V9A9Z9"/>
<dbReference type="STRING" id="1962155.B1813_05255"/>
<dbReference type="InterPro" id="IPR011712">
    <property type="entry name" value="Sig_transdc_His_kin_sub3_dim/P"/>
</dbReference>
<dbReference type="GO" id="GO:0000155">
    <property type="term" value="F:phosphorelay sensor kinase activity"/>
    <property type="evidence" value="ECO:0007669"/>
    <property type="project" value="InterPro"/>
</dbReference>
<keyword evidence="6" id="KW-1185">Reference proteome</keyword>
<protein>
    <submittedName>
        <fullName evidence="5">Histidine kinase</fullName>
    </submittedName>
</protein>
<comment type="caution">
    <text evidence="5">The sequence shown here is derived from an EMBL/GenBank/DDBJ whole genome shotgun (WGS) entry which is preliminary data.</text>
</comment>
<reference evidence="5 6" key="1">
    <citation type="submission" date="2017-02" db="EMBL/GenBank/DDBJ databases">
        <title>Draft genome of Saccharomonospora sp. 154.</title>
        <authorList>
            <person name="Alonso-Carmona G.S."/>
            <person name="De La Haba R."/>
            <person name="Vera-Gargallo B."/>
            <person name="Sandoval-Trujillo A.H."/>
            <person name="Ramirez-Duran N."/>
            <person name="Ventosa A."/>
        </authorList>
    </citation>
    <scope>NUCLEOTIDE SEQUENCE [LARGE SCALE GENOMIC DNA]</scope>
    <source>
        <strain evidence="5 6">LRS4.154</strain>
    </source>
</reference>
<evidence type="ECO:0000313" key="5">
    <source>
        <dbReference type="EMBL" id="OQO93923.1"/>
    </source>
</evidence>
<feature type="domain" description="GAF" evidence="4">
    <location>
        <begin position="65"/>
        <end position="202"/>
    </location>
</feature>
<dbReference type="PANTHER" id="PTHR24421:SF56">
    <property type="entry name" value="OXYGEN SENSOR HISTIDINE KINASE RESPONSE REGULATOR DOST"/>
    <property type="match status" value="1"/>
</dbReference>
<evidence type="ECO:0000313" key="6">
    <source>
        <dbReference type="Proteomes" id="UP000192591"/>
    </source>
</evidence>
<dbReference type="EMBL" id="MWIH01000003">
    <property type="protein sequence ID" value="OQO93923.1"/>
    <property type="molecule type" value="Genomic_DNA"/>
</dbReference>
<organism evidence="5 6">
    <name type="scientific">Saccharomonospora piscinae</name>
    <dbReference type="NCBI Taxonomy" id="687388"/>
    <lineage>
        <taxon>Bacteria</taxon>
        <taxon>Bacillati</taxon>
        <taxon>Actinomycetota</taxon>
        <taxon>Actinomycetes</taxon>
        <taxon>Pseudonocardiales</taxon>
        <taxon>Pseudonocardiaceae</taxon>
        <taxon>Saccharomonospora</taxon>
    </lineage>
</organism>
<keyword evidence="2 5" id="KW-0418">Kinase</keyword>
<dbReference type="Pfam" id="PF01590">
    <property type="entry name" value="GAF"/>
    <property type="match status" value="1"/>
</dbReference>
<dbReference type="Proteomes" id="UP000192591">
    <property type="component" value="Unassembled WGS sequence"/>
</dbReference>
<accession>A0A1V9A9Z9</accession>
<evidence type="ECO:0000256" key="2">
    <source>
        <dbReference type="ARBA" id="ARBA00022777"/>
    </source>
</evidence>
<keyword evidence="3" id="KW-0902">Two-component regulatory system</keyword>
<dbReference type="InterPro" id="IPR003018">
    <property type="entry name" value="GAF"/>
</dbReference>
<dbReference type="GO" id="GO:0016020">
    <property type="term" value="C:membrane"/>
    <property type="evidence" value="ECO:0007669"/>
    <property type="project" value="InterPro"/>
</dbReference>
<dbReference type="Pfam" id="PF13185">
    <property type="entry name" value="GAF_2"/>
    <property type="match status" value="1"/>
</dbReference>
<dbReference type="InterPro" id="IPR029016">
    <property type="entry name" value="GAF-like_dom_sf"/>
</dbReference>
<dbReference type="Gene3D" id="6.10.250.2870">
    <property type="match status" value="1"/>
</dbReference>
<evidence type="ECO:0000256" key="1">
    <source>
        <dbReference type="ARBA" id="ARBA00022679"/>
    </source>
</evidence>
<dbReference type="PANTHER" id="PTHR24421">
    <property type="entry name" value="NITRATE/NITRITE SENSOR PROTEIN NARX-RELATED"/>
    <property type="match status" value="1"/>
</dbReference>
<feature type="domain" description="GAF" evidence="4">
    <location>
        <begin position="223"/>
        <end position="367"/>
    </location>
</feature>
<sequence>MSSSADAGGKQRDANESRPLIRELAGLKLDELLSGVQTRLAEISRTGDRLQSLLGAVLAVSGELELDVALRRIVRAALDLVHARACTLTVFDPDGGRPDTVTEVVDADGNELGELGQLGAPGHVPGQAREPGEVTVPAARDPESRTALAVPVRVRDEVFGTLYVHSRRTGGEFRADDEIVLRSLAAAAGVAIDNARLFEQSRVRERWLGAVATVNSELLTGASPGQSLRRIAEVARELSGADAAVVLLDEGDGVLAVGAVSGPVRDLEAGAMLAAGPVLTDVLRTVEPTLLDDLGDAATALPASLTRRFGPTVVSPLRSAEGVQGLLVAVRGKDAAPFTRHDLSLASSFAAQATLALQFADKQDSDRTITLLADRDRIAQDLHDRVIQRLFATGMGLHGVLRQVHDPYAAERIGDAVRRLDQTVREIRTSIFNLHSTGGAGTGLRRRLLDIVSTLPEGAPVPSVRIGGAVDTLVPEQVGHDVERVVREAVGRLAREAREFGSAPDIVLDVDVGTVLAVDLTVERTEGSKATAALPSAWADELSDLATAALGEVAVDKRDDLVRAVWTVPLPDPEGSAS</sequence>
<proteinExistence type="predicted"/>
<gene>
    <name evidence="5" type="ORF">B1813_05255</name>
</gene>
<dbReference type="Gene3D" id="3.30.450.40">
    <property type="match status" value="2"/>
</dbReference>
<dbReference type="GO" id="GO:0046983">
    <property type="term" value="F:protein dimerization activity"/>
    <property type="evidence" value="ECO:0007669"/>
    <property type="project" value="InterPro"/>
</dbReference>